<protein>
    <submittedName>
        <fullName evidence="5">Lysine-specific demethylase 4</fullName>
    </submittedName>
</protein>
<dbReference type="PROSITE" id="PS51184">
    <property type="entry name" value="JMJC"/>
    <property type="match status" value="1"/>
</dbReference>
<evidence type="ECO:0000256" key="1">
    <source>
        <dbReference type="ARBA" id="ARBA00022723"/>
    </source>
</evidence>
<evidence type="ECO:0000313" key="6">
    <source>
        <dbReference type="Proteomes" id="UP000295083"/>
    </source>
</evidence>
<dbReference type="AlphaFoldDB" id="A0A4R8QB95"/>
<organism evidence="5 6">
    <name type="scientific">Colletotrichum spinosum</name>
    <dbReference type="NCBI Taxonomy" id="1347390"/>
    <lineage>
        <taxon>Eukaryota</taxon>
        <taxon>Fungi</taxon>
        <taxon>Dikarya</taxon>
        <taxon>Ascomycota</taxon>
        <taxon>Pezizomycotina</taxon>
        <taxon>Sordariomycetes</taxon>
        <taxon>Hypocreomycetidae</taxon>
        <taxon>Glomerellales</taxon>
        <taxon>Glomerellaceae</taxon>
        <taxon>Colletotrichum</taxon>
        <taxon>Colletotrichum orbiculare species complex</taxon>
    </lineage>
</organism>
<dbReference type="GO" id="GO:0032259">
    <property type="term" value="P:methylation"/>
    <property type="evidence" value="ECO:0007669"/>
    <property type="project" value="UniProtKB-KW"/>
</dbReference>
<evidence type="ECO:0000256" key="3">
    <source>
        <dbReference type="SAM" id="MobiDB-lite"/>
    </source>
</evidence>
<feature type="compositionally biased region" description="Basic and acidic residues" evidence="3">
    <location>
        <begin position="100"/>
        <end position="128"/>
    </location>
</feature>
<evidence type="ECO:0000256" key="2">
    <source>
        <dbReference type="ARBA" id="ARBA00023004"/>
    </source>
</evidence>
<reference evidence="5 6" key="1">
    <citation type="submission" date="2018-11" db="EMBL/GenBank/DDBJ databases">
        <title>Genome sequence and assembly of Colletotrichum spinosum.</title>
        <authorList>
            <person name="Gan P."/>
            <person name="Shirasu K."/>
        </authorList>
    </citation>
    <scope>NUCLEOTIDE SEQUENCE [LARGE SCALE GENOMIC DNA]</scope>
    <source>
        <strain evidence="5 6">CBS 515.97</strain>
    </source>
</reference>
<sequence length="537" mass="59602">MNVIKQICDPPPSVHYTRRQVEEGHTPASAISSANGTAIVDNRPSPTRTRSNVHGSMLPVEEPLIADKASATGDFRLAPDTSSDSSLSNQNSINDCDEVGDNRHNGANEKTGNIHDANKHGDLDEHYDGNANHDGGDDSTPRAPPSHVSSPNRTESQHQDTSEKRLATDADFVCKLSDLRQKTMETIGRTAASQRVKDLGFARFTVEDSPIWEDIVDYALCNNDPEVLRYHITTSSKKDGTLLVAYKNDPTPGKKDVISLSATAIEVYGQAEREEVFDFDPTCDRRAGPYIIGEANSFRGCRPSDLDCGRLHDLLTESIPGITTSYLYYSAGKQTRTTMHVEDLLVPSVNLLRWGAPKVWLIVKPGSTKLLEEKISASCYNRTRRRPRCSQFVRHLDRNIPPGTLTNWGVEYTIVYCYPGQLIVTMPNTYHQVVNLGPNLAEAVNLVWDERSLRDIYGEYKFCERSNRCAEVSTVQRHHCRLGPGGGKGKGTQQPASSTAAKKRSRAAHDEESYCMKRTSHAQRPLSRPDPGRRRTS</sequence>
<dbReference type="EMBL" id="QAPG01000036">
    <property type="protein sequence ID" value="TDZ35971.1"/>
    <property type="molecule type" value="Genomic_DNA"/>
</dbReference>
<keyword evidence="2" id="KW-0408">Iron</keyword>
<dbReference type="SUPFAM" id="SSF51197">
    <property type="entry name" value="Clavaminate synthase-like"/>
    <property type="match status" value="1"/>
</dbReference>
<name>A0A4R8QB95_9PEZI</name>
<dbReference type="GO" id="GO:0008168">
    <property type="term" value="F:methyltransferase activity"/>
    <property type="evidence" value="ECO:0007669"/>
    <property type="project" value="UniProtKB-KW"/>
</dbReference>
<feature type="region of interest" description="Disordered" evidence="3">
    <location>
        <begin position="22"/>
        <end position="60"/>
    </location>
</feature>
<feature type="compositionally biased region" description="Low complexity" evidence="3">
    <location>
        <begin position="80"/>
        <end position="94"/>
    </location>
</feature>
<feature type="compositionally biased region" description="Polar residues" evidence="3">
    <location>
        <begin position="44"/>
        <end position="54"/>
    </location>
</feature>
<dbReference type="SMART" id="SM00558">
    <property type="entry name" value="JmjC"/>
    <property type="match status" value="1"/>
</dbReference>
<dbReference type="GO" id="GO:0034647">
    <property type="term" value="F:histone H3K4me/H3K4me2/H3K4me3 demethylase activity"/>
    <property type="evidence" value="ECO:0007669"/>
    <property type="project" value="TreeGrafter"/>
</dbReference>
<accession>A0A4R8QB95</accession>
<dbReference type="PANTHER" id="PTHR10694:SF33">
    <property type="entry name" value="LYSINE-SPECIFIC DEMETHYLASE 5"/>
    <property type="match status" value="1"/>
</dbReference>
<dbReference type="Proteomes" id="UP000295083">
    <property type="component" value="Unassembled WGS sequence"/>
</dbReference>
<feature type="compositionally biased region" description="Basic and acidic residues" evidence="3">
    <location>
        <begin position="155"/>
        <end position="166"/>
    </location>
</feature>
<keyword evidence="1" id="KW-0479">Metal-binding</keyword>
<dbReference type="Pfam" id="PF02373">
    <property type="entry name" value="JmjC"/>
    <property type="match status" value="1"/>
</dbReference>
<feature type="domain" description="JmjC" evidence="4">
    <location>
        <begin position="296"/>
        <end position="463"/>
    </location>
</feature>
<dbReference type="GO" id="GO:0046872">
    <property type="term" value="F:metal ion binding"/>
    <property type="evidence" value="ECO:0007669"/>
    <property type="project" value="UniProtKB-KW"/>
</dbReference>
<dbReference type="GO" id="GO:0000785">
    <property type="term" value="C:chromatin"/>
    <property type="evidence" value="ECO:0007669"/>
    <property type="project" value="TreeGrafter"/>
</dbReference>
<feature type="region of interest" description="Disordered" evidence="3">
    <location>
        <begin position="75"/>
        <end position="166"/>
    </location>
</feature>
<dbReference type="Gene3D" id="2.60.120.650">
    <property type="entry name" value="Cupin"/>
    <property type="match status" value="1"/>
</dbReference>
<dbReference type="GO" id="GO:0005634">
    <property type="term" value="C:nucleus"/>
    <property type="evidence" value="ECO:0007669"/>
    <property type="project" value="TreeGrafter"/>
</dbReference>
<keyword evidence="5" id="KW-0808">Transferase</keyword>
<dbReference type="GO" id="GO:0006355">
    <property type="term" value="P:regulation of DNA-templated transcription"/>
    <property type="evidence" value="ECO:0007669"/>
    <property type="project" value="TreeGrafter"/>
</dbReference>
<gene>
    <name evidence="5" type="primary">jmjd-2</name>
    <name evidence="5" type="ORF">C8035_v008402</name>
</gene>
<keyword evidence="5" id="KW-0489">Methyltransferase</keyword>
<evidence type="ECO:0000313" key="5">
    <source>
        <dbReference type="EMBL" id="TDZ35971.1"/>
    </source>
</evidence>
<proteinExistence type="predicted"/>
<keyword evidence="6" id="KW-1185">Reference proteome</keyword>
<dbReference type="InterPro" id="IPR003347">
    <property type="entry name" value="JmjC_dom"/>
</dbReference>
<feature type="region of interest" description="Disordered" evidence="3">
    <location>
        <begin position="480"/>
        <end position="537"/>
    </location>
</feature>
<evidence type="ECO:0000259" key="4">
    <source>
        <dbReference type="PROSITE" id="PS51184"/>
    </source>
</evidence>
<dbReference type="PANTHER" id="PTHR10694">
    <property type="entry name" value="LYSINE-SPECIFIC DEMETHYLASE"/>
    <property type="match status" value="1"/>
</dbReference>
<comment type="caution">
    <text evidence="5">The sequence shown here is derived from an EMBL/GenBank/DDBJ whole genome shotgun (WGS) entry which is preliminary data.</text>
</comment>